<dbReference type="PaxDb" id="4097-A0A1S3XK56"/>
<feature type="compositionally biased region" description="Low complexity" evidence="1">
    <location>
        <begin position="346"/>
        <end position="389"/>
    </location>
</feature>
<accession>A0A1S3XK56</accession>
<dbReference type="OrthoDB" id="1305922at2759"/>
<dbReference type="RefSeq" id="XP_016440219.1">
    <property type="nucleotide sequence ID" value="XM_016584733.1"/>
</dbReference>
<dbReference type="PANTHER" id="PTHR34222">
    <property type="entry name" value="GAG_PRE-INTEGRS DOMAIN-CONTAINING PROTEIN"/>
    <property type="match status" value="1"/>
</dbReference>
<organism evidence="2">
    <name type="scientific">Nicotiana tabacum</name>
    <name type="common">Common tobacco</name>
    <dbReference type="NCBI Taxonomy" id="4097"/>
    <lineage>
        <taxon>Eukaryota</taxon>
        <taxon>Viridiplantae</taxon>
        <taxon>Streptophyta</taxon>
        <taxon>Embryophyta</taxon>
        <taxon>Tracheophyta</taxon>
        <taxon>Spermatophyta</taxon>
        <taxon>Magnoliopsida</taxon>
        <taxon>eudicotyledons</taxon>
        <taxon>Gunneridae</taxon>
        <taxon>Pentapetalae</taxon>
        <taxon>asterids</taxon>
        <taxon>lamiids</taxon>
        <taxon>Solanales</taxon>
        <taxon>Solanaceae</taxon>
        <taxon>Nicotianoideae</taxon>
        <taxon>Nicotianeae</taxon>
        <taxon>Nicotiana</taxon>
    </lineage>
</organism>
<gene>
    <name evidence="2" type="primary">LOC107766024</name>
</gene>
<name>A0A1S3XK56_TOBAC</name>
<proteinExistence type="predicted"/>
<dbReference type="PANTHER" id="PTHR34222:SF82">
    <property type="entry name" value="CCHC-TYPE DOMAIN-CONTAINING PROTEIN"/>
    <property type="match status" value="1"/>
</dbReference>
<evidence type="ECO:0000256" key="1">
    <source>
        <dbReference type="SAM" id="MobiDB-lite"/>
    </source>
</evidence>
<evidence type="ECO:0008006" key="3">
    <source>
        <dbReference type="Google" id="ProtNLM"/>
    </source>
</evidence>
<feature type="region of interest" description="Disordered" evidence="1">
    <location>
        <begin position="339"/>
        <end position="391"/>
    </location>
</feature>
<dbReference type="AlphaFoldDB" id="A0A1S3XK56"/>
<sequence length="478" mass="52175">MGLNDTYAPQMSQILTMHPTPTLDQAYSMIVQEGSQRVNVGTSHAEILGSTPLNLEISALVTANASNVGPRENNGLVCDYCHMKGHSRESCYKLVGYPPGFKFNNNRRRGTHEHPGNMAHNAHTSEVLQNAAHGNNIPAAVPTVQPFTTQQYQQILRMLSKETQLEDVENMVGNSLDNQCSWIIDSGASNYMVSSANLLSSFNPFSDLKYATTHLPNGNNTKITHIGTCNLPNSDDLFSGMVNGIGRLEGDLYILSPSTHAVVSSSKCMTTSVHQNTNALWHKRLGHAPLPSVGMLSSKKTFSPSNIPETSLLPVLILLLNVLLLIFFPVSDVQPLVTPSSSVDHSSLPADSSFPPDSPSHSSFSSPATPAFSHPPYSTDPATPTPSSSLVDSPSFLHQPFSQSLQPRKSTRTSRPPIWLTDYVHPLLPYISSPYPIQQFVSYSHLPFHFQSFLASFHQTLSLLLTLKPSEMTGGFKQ</sequence>
<reference evidence="2" key="1">
    <citation type="submission" date="2025-08" db="UniProtKB">
        <authorList>
            <consortium name="RefSeq"/>
        </authorList>
    </citation>
    <scope>IDENTIFICATION</scope>
</reference>
<dbReference type="KEGG" id="nta:107766024"/>
<protein>
    <recommendedName>
        <fullName evidence="3">GAG-pre-integrase domain-containing protein</fullName>
    </recommendedName>
</protein>
<evidence type="ECO:0000313" key="2">
    <source>
        <dbReference type="RefSeq" id="XP_016440219.1"/>
    </source>
</evidence>